<comment type="similarity">
    <text evidence="3">Belongs to the CcmC/CycZ/HelC family.</text>
</comment>
<keyword evidence="5 9" id="KW-0812">Transmembrane</keyword>
<dbReference type="GO" id="GO:0015232">
    <property type="term" value="F:heme transmembrane transporter activity"/>
    <property type="evidence" value="ECO:0007669"/>
    <property type="project" value="InterPro"/>
</dbReference>
<feature type="transmembrane region" description="Helical" evidence="9">
    <location>
        <begin position="41"/>
        <end position="61"/>
    </location>
</feature>
<dbReference type="InterPro" id="IPR002541">
    <property type="entry name" value="Cyt_c_assembly"/>
</dbReference>
<dbReference type="AlphaFoldDB" id="A0A8A4TRU0"/>
<feature type="transmembrane region" description="Helical" evidence="9">
    <location>
        <begin position="82"/>
        <end position="100"/>
    </location>
</feature>
<gene>
    <name evidence="11" type="primary">ccsA</name>
    <name evidence="11" type="ORF">J3U87_07145</name>
</gene>
<proteinExistence type="inferred from homology"/>
<evidence type="ECO:0000313" key="12">
    <source>
        <dbReference type="Proteomes" id="UP000663929"/>
    </source>
</evidence>
<keyword evidence="6" id="KW-0201">Cytochrome c-type biogenesis</keyword>
<dbReference type="PRINTS" id="PR01386">
    <property type="entry name" value="CCMCBIOGNSIS"/>
</dbReference>
<dbReference type="PANTHER" id="PTHR30071">
    <property type="entry name" value="HEME EXPORTER PROTEIN C"/>
    <property type="match status" value="1"/>
</dbReference>
<dbReference type="GO" id="GO:0005886">
    <property type="term" value="C:plasma membrane"/>
    <property type="evidence" value="ECO:0007669"/>
    <property type="project" value="TreeGrafter"/>
</dbReference>
<dbReference type="KEGG" id="scor:J3U87_07145"/>
<evidence type="ECO:0000256" key="6">
    <source>
        <dbReference type="ARBA" id="ARBA00022748"/>
    </source>
</evidence>
<evidence type="ECO:0000256" key="7">
    <source>
        <dbReference type="ARBA" id="ARBA00022989"/>
    </source>
</evidence>
<comment type="subcellular location">
    <subcellularLocation>
        <location evidence="2">Membrane</location>
        <topology evidence="2">Multi-pass membrane protein</topology>
    </subcellularLocation>
</comment>
<evidence type="ECO:0000256" key="1">
    <source>
        <dbReference type="ARBA" id="ARBA00002442"/>
    </source>
</evidence>
<evidence type="ECO:0000256" key="9">
    <source>
        <dbReference type="SAM" id="Phobius"/>
    </source>
</evidence>
<dbReference type="EMBL" id="CP071793">
    <property type="protein sequence ID" value="QTD52233.1"/>
    <property type="molecule type" value="Genomic_DNA"/>
</dbReference>
<feature type="transmembrane region" description="Helical" evidence="9">
    <location>
        <begin position="187"/>
        <end position="209"/>
    </location>
</feature>
<evidence type="ECO:0000256" key="4">
    <source>
        <dbReference type="ARBA" id="ARBA00016463"/>
    </source>
</evidence>
<evidence type="ECO:0000256" key="8">
    <source>
        <dbReference type="ARBA" id="ARBA00023136"/>
    </source>
</evidence>
<comment type="function">
    <text evidence="1">Required for the export of heme to the periplasm for the biogenesis of c-type cytochromes.</text>
</comment>
<reference evidence="11" key="1">
    <citation type="submission" date="2021-03" db="EMBL/GenBank/DDBJ databases">
        <title>Acanthopleuribacteraceae sp. M133.</title>
        <authorList>
            <person name="Wang G."/>
        </authorList>
    </citation>
    <scope>NUCLEOTIDE SEQUENCE</scope>
    <source>
        <strain evidence="11">M133</strain>
    </source>
</reference>
<keyword evidence="7 9" id="KW-1133">Transmembrane helix</keyword>
<dbReference type="RefSeq" id="WP_237382342.1">
    <property type="nucleotide sequence ID" value="NZ_CP071793.1"/>
</dbReference>
<dbReference type="Pfam" id="PF01578">
    <property type="entry name" value="Cytochrom_C_asm"/>
    <property type="match status" value="1"/>
</dbReference>
<name>A0A8A4TRU0_SULCO</name>
<dbReference type="PANTHER" id="PTHR30071:SF1">
    <property type="entry name" value="CYTOCHROME B_B6 PROTEIN-RELATED"/>
    <property type="match status" value="1"/>
</dbReference>
<organism evidence="11 12">
    <name type="scientific">Sulfidibacter corallicola</name>
    <dbReference type="NCBI Taxonomy" id="2818388"/>
    <lineage>
        <taxon>Bacteria</taxon>
        <taxon>Pseudomonadati</taxon>
        <taxon>Acidobacteriota</taxon>
        <taxon>Holophagae</taxon>
        <taxon>Acanthopleuribacterales</taxon>
        <taxon>Acanthopleuribacteraceae</taxon>
        <taxon>Sulfidibacter</taxon>
    </lineage>
</organism>
<feature type="transmembrane region" description="Helical" evidence="9">
    <location>
        <begin position="142"/>
        <end position="160"/>
    </location>
</feature>
<evidence type="ECO:0000256" key="3">
    <source>
        <dbReference type="ARBA" id="ARBA00005840"/>
    </source>
</evidence>
<keyword evidence="8 9" id="KW-0472">Membrane</keyword>
<dbReference type="Proteomes" id="UP000663929">
    <property type="component" value="Chromosome"/>
</dbReference>
<keyword evidence="12" id="KW-1185">Reference proteome</keyword>
<sequence length="233" mass="26786">MKLSIKDLLIFTLLTVTMELALIWALQIAPPDRMQGDVQRIFYFHLGSIWPGFLAFFYVMYGSARYLAGRDLHWDRKSLASGEIGLVFCTIVLTTGPIWAKPTWGVWWSWDARLTSTVVLWLIFLGYINLRHYIDDESKRPRISAILGIVGACVVPFVYMSTRLFETQHPKPVIMGDEDSGIKDPNMTIALVLAMAAFTLLYICLWRIAVTQFQARDRLDKLKTRLSLLEDEY</sequence>
<evidence type="ECO:0000256" key="2">
    <source>
        <dbReference type="ARBA" id="ARBA00004141"/>
    </source>
</evidence>
<dbReference type="GO" id="GO:0020037">
    <property type="term" value="F:heme binding"/>
    <property type="evidence" value="ECO:0007669"/>
    <property type="project" value="InterPro"/>
</dbReference>
<protein>
    <recommendedName>
        <fullName evidence="4">Heme exporter protein C</fullName>
    </recommendedName>
</protein>
<feature type="domain" description="Cytochrome c assembly protein" evidence="10">
    <location>
        <begin position="8"/>
        <end position="166"/>
    </location>
</feature>
<evidence type="ECO:0000259" key="10">
    <source>
        <dbReference type="Pfam" id="PF01578"/>
    </source>
</evidence>
<feature type="transmembrane region" description="Helical" evidence="9">
    <location>
        <begin position="112"/>
        <end position="130"/>
    </location>
</feature>
<dbReference type="InterPro" id="IPR003557">
    <property type="entry name" value="Cyt_c_biogenesis_CcmC"/>
</dbReference>
<evidence type="ECO:0000256" key="5">
    <source>
        <dbReference type="ARBA" id="ARBA00022692"/>
    </source>
</evidence>
<accession>A0A8A4TRU0</accession>
<dbReference type="GO" id="GO:0017004">
    <property type="term" value="P:cytochrome complex assembly"/>
    <property type="evidence" value="ECO:0007669"/>
    <property type="project" value="UniProtKB-KW"/>
</dbReference>
<evidence type="ECO:0000313" key="11">
    <source>
        <dbReference type="EMBL" id="QTD52233.1"/>
    </source>
</evidence>
<dbReference type="InterPro" id="IPR045062">
    <property type="entry name" value="Cyt_c_biogenesis_CcsA/CcmC"/>
</dbReference>